<dbReference type="EMBL" id="REGN01000131">
    <property type="protein sequence ID" value="RNA44224.1"/>
    <property type="molecule type" value="Genomic_DNA"/>
</dbReference>
<dbReference type="PANTHER" id="PTHR12048">
    <property type="entry name" value="CCAAT-BINDING FACTOR-RELATED"/>
    <property type="match status" value="1"/>
</dbReference>
<feature type="compositionally biased region" description="Acidic residues" evidence="2">
    <location>
        <begin position="694"/>
        <end position="718"/>
    </location>
</feature>
<reference evidence="4 5" key="1">
    <citation type="journal article" date="2018" name="Sci. Rep.">
        <title>Genomic signatures of local adaptation to the degree of environmental predictability in rotifers.</title>
        <authorList>
            <person name="Franch-Gras L."/>
            <person name="Hahn C."/>
            <person name="Garcia-Roger E.M."/>
            <person name="Carmona M.J."/>
            <person name="Serra M."/>
            <person name="Gomez A."/>
        </authorList>
    </citation>
    <scope>NUCLEOTIDE SEQUENCE [LARGE SCALE GENOMIC DNA]</scope>
    <source>
        <strain evidence="4">HYR1</strain>
    </source>
</reference>
<comment type="similarity">
    <text evidence="1">Belongs to the CBF/MAK21 family.</text>
</comment>
<keyword evidence="5" id="KW-1185">Reference proteome</keyword>
<feature type="domain" description="CCAAT-binding factor" evidence="3">
    <location>
        <begin position="336"/>
        <end position="538"/>
    </location>
</feature>
<dbReference type="InterPro" id="IPR005612">
    <property type="entry name" value="CCAAT-binding_factor"/>
</dbReference>
<dbReference type="GO" id="GO:0005634">
    <property type="term" value="C:nucleus"/>
    <property type="evidence" value="ECO:0007669"/>
    <property type="project" value="TreeGrafter"/>
</dbReference>
<name>A0A3M7T823_BRAPC</name>
<evidence type="ECO:0000256" key="2">
    <source>
        <dbReference type="SAM" id="MobiDB-lite"/>
    </source>
</evidence>
<comment type="caution">
    <text evidence="4">The sequence shown here is derived from an EMBL/GenBank/DDBJ whole genome shotgun (WGS) entry which is preliminary data.</text>
</comment>
<accession>A0A3M7T823</accession>
<evidence type="ECO:0000256" key="1">
    <source>
        <dbReference type="ARBA" id="ARBA00007797"/>
    </source>
</evidence>
<dbReference type="InterPro" id="IPR016024">
    <property type="entry name" value="ARM-type_fold"/>
</dbReference>
<dbReference type="OrthoDB" id="28947at2759"/>
<dbReference type="Pfam" id="PF03914">
    <property type="entry name" value="CBF"/>
    <property type="match status" value="1"/>
</dbReference>
<evidence type="ECO:0000313" key="5">
    <source>
        <dbReference type="Proteomes" id="UP000276133"/>
    </source>
</evidence>
<dbReference type="STRING" id="10195.A0A3M7T823"/>
<protein>
    <submittedName>
        <fullName evidence="4">CCAAT enhancer-binding zeta</fullName>
    </submittedName>
</protein>
<dbReference type="PANTHER" id="PTHR12048:SF0">
    <property type="entry name" value="CCAAT_ENHANCER-BINDING PROTEIN ZETA"/>
    <property type="match status" value="1"/>
</dbReference>
<dbReference type="Proteomes" id="UP000276133">
    <property type="component" value="Unassembled WGS sequence"/>
</dbReference>
<proteinExistence type="inferred from homology"/>
<evidence type="ECO:0000313" key="4">
    <source>
        <dbReference type="EMBL" id="RNA44224.1"/>
    </source>
</evidence>
<organism evidence="4 5">
    <name type="scientific">Brachionus plicatilis</name>
    <name type="common">Marine rotifer</name>
    <name type="synonym">Brachionus muelleri</name>
    <dbReference type="NCBI Taxonomy" id="10195"/>
    <lineage>
        <taxon>Eukaryota</taxon>
        <taxon>Metazoa</taxon>
        <taxon>Spiralia</taxon>
        <taxon>Gnathifera</taxon>
        <taxon>Rotifera</taxon>
        <taxon>Eurotatoria</taxon>
        <taxon>Monogononta</taxon>
        <taxon>Pseudotrocha</taxon>
        <taxon>Ploima</taxon>
        <taxon>Brachionidae</taxon>
        <taxon>Brachionus</taxon>
    </lineage>
</organism>
<dbReference type="AlphaFoldDB" id="A0A3M7T823"/>
<sequence>MEIKLIVEPGKKWYEHKFKKEPENFEPIKDLEKVHLFHREKTNKSDQNWIKTVLQNGTIGDKISANSLLIQESALHNLSGVESLIQSVKLSKKRECMLAIDALKDIFGNFLLPKRALHSFHEHPFEYLNSLNDDKTLREKRLVLWYFESLLKVKYSNFLKALQLVFQDTLATTKFKVSSVLTDLLIINHNEQQKVILDSVVNKLGDPDHQVSSRIIYQIKNLLKKCPKMKKDVLIEIERLVSRQNISSRAQYYGFCCMNQMILQKQDLEVANRLLIIYFSFFKKFVKNKEVDSRMLSALLTGVNRAYKYAKMDSQEIDNNLNTLFKLVHITPFSVSMQALALLNQVVESREDLVNRYYNALYRKMFDLECKNTSKQTFFLNLIFNSLIKDEALPRLKAFVKRLLQICLNQSPPFICGSFILISELIKSKKSIIQLDHSALIRNSIDNGVDIKFNDDDDEERFVDVKDESDKEDITEANGESEEKKNNSWIHKKNIVFKKHDKYDYHERNPLYSGADKTLTYELLLYSKHYHPTVVVYANKLMNGESVEYDGDPMEDFTLIHFLDRFVFKNPKRSKDNKKTKKSVFQPNRSIQKSAIKGMAVNSKEYLKLDPSKIPEDEKIFYNYHKAQESKKNPADHQIVSDAESVSDSEFDAYLMKTEVDGADPNDNFTLDFADGLSKNKKKKKKQEVSSDSSDFDDDDLMEDFDDKEFENAMNEEDMDLDDIDDDIFIDKKPKKRSKEDLSNLFAAADEFTDLVNESARYDELGVGSISNKDRAD</sequence>
<feature type="non-terminal residue" evidence="4">
    <location>
        <position position="777"/>
    </location>
</feature>
<gene>
    <name evidence="4" type="ORF">BpHYR1_047754</name>
</gene>
<dbReference type="InterPro" id="IPR040155">
    <property type="entry name" value="CEBPZ/Mak21-like"/>
</dbReference>
<evidence type="ECO:0000259" key="3">
    <source>
        <dbReference type="Pfam" id="PF03914"/>
    </source>
</evidence>
<feature type="region of interest" description="Disordered" evidence="2">
    <location>
        <begin position="467"/>
        <end position="486"/>
    </location>
</feature>
<feature type="region of interest" description="Disordered" evidence="2">
    <location>
        <begin position="682"/>
        <end position="718"/>
    </location>
</feature>
<dbReference type="SUPFAM" id="SSF48371">
    <property type="entry name" value="ARM repeat"/>
    <property type="match status" value="1"/>
</dbReference>